<dbReference type="OrthoDB" id="5523531at2"/>
<dbReference type="RefSeq" id="WP_002625152.1">
    <property type="nucleotide sequence ID" value="NZ_ANAH02000005.1"/>
</dbReference>
<evidence type="ECO:0000313" key="3">
    <source>
        <dbReference type="Proteomes" id="UP000011682"/>
    </source>
</evidence>
<accession>S9QQZ7</accession>
<keyword evidence="3" id="KW-1185">Reference proteome</keyword>
<evidence type="ECO:0008006" key="4">
    <source>
        <dbReference type="Google" id="ProtNLM"/>
    </source>
</evidence>
<proteinExistence type="predicted"/>
<sequence length="149" mass="15303">MKRSMLWLSLPLATFALGCGPAGQQFHGSYTGPDSLTVSFPGRGSTNLPGKASYRISEGIDSDIVIVDSSGTCALPAEVEGNVATLRAGVTCTGELEGVSLSMTFTSGTAVLTGSSIQLDSSGTLTYSANGQSFPGTFVRNNSLTRIAK</sequence>
<organism evidence="2 3">
    <name type="scientific">Cystobacter fuscus (strain ATCC 25194 / DSM 2262 / NBRC 100088 / M29)</name>
    <dbReference type="NCBI Taxonomy" id="1242864"/>
    <lineage>
        <taxon>Bacteria</taxon>
        <taxon>Pseudomonadati</taxon>
        <taxon>Myxococcota</taxon>
        <taxon>Myxococcia</taxon>
        <taxon>Myxococcales</taxon>
        <taxon>Cystobacterineae</taxon>
        <taxon>Archangiaceae</taxon>
        <taxon>Cystobacter</taxon>
    </lineage>
</organism>
<name>S9QQZ7_CYSF2</name>
<protein>
    <recommendedName>
        <fullName evidence="4">Lipoprotein</fullName>
    </recommendedName>
</protein>
<dbReference type="Proteomes" id="UP000011682">
    <property type="component" value="Unassembled WGS sequence"/>
</dbReference>
<gene>
    <name evidence="2" type="ORF">D187_006123</name>
</gene>
<evidence type="ECO:0000313" key="2">
    <source>
        <dbReference type="EMBL" id="EPX63714.1"/>
    </source>
</evidence>
<comment type="caution">
    <text evidence="2">The sequence shown here is derived from an EMBL/GenBank/DDBJ whole genome shotgun (WGS) entry which is preliminary data.</text>
</comment>
<feature type="signal peptide" evidence="1">
    <location>
        <begin position="1"/>
        <end position="18"/>
    </location>
</feature>
<dbReference type="PROSITE" id="PS51257">
    <property type="entry name" value="PROKAR_LIPOPROTEIN"/>
    <property type="match status" value="1"/>
</dbReference>
<reference evidence="2" key="1">
    <citation type="submission" date="2013-05" db="EMBL/GenBank/DDBJ databases">
        <title>Genome assembly of Cystobacter fuscus DSM 2262.</title>
        <authorList>
            <person name="Sharma G."/>
            <person name="Khatri I."/>
            <person name="Kaur C."/>
            <person name="Mayilraj S."/>
            <person name="Subramanian S."/>
        </authorList>
    </citation>
    <scope>NUCLEOTIDE SEQUENCE [LARGE SCALE GENOMIC DNA]</scope>
    <source>
        <strain evidence="2">DSM 2262</strain>
    </source>
</reference>
<dbReference type="EMBL" id="ANAH02000005">
    <property type="protein sequence ID" value="EPX63714.1"/>
    <property type="molecule type" value="Genomic_DNA"/>
</dbReference>
<keyword evidence="1" id="KW-0732">Signal</keyword>
<feature type="chain" id="PRO_5004555444" description="Lipoprotein" evidence="1">
    <location>
        <begin position="19"/>
        <end position="149"/>
    </location>
</feature>
<evidence type="ECO:0000256" key="1">
    <source>
        <dbReference type="SAM" id="SignalP"/>
    </source>
</evidence>
<dbReference type="AlphaFoldDB" id="S9QQZ7"/>